<dbReference type="InterPro" id="IPR053136">
    <property type="entry name" value="UTP_pyrophosphatase-like"/>
</dbReference>
<accession>A0A9D9NS03</accession>
<dbReference type="AlphaFoldDB" id="A0A9D9NS03"/>
<evidence type="ECO:0000259" key="1">
    <source>
        <dbReference type="Pfam" id="PF01863"/>
    </source>
</evidence>
<dbReference type="Pfam" id="PF01863">
    <property type="entry name" value="YgjP-like"/>
    <property type="match status" value="1"/>
</dbReference>
<feature type="domain" description="YgjP-like metallopeptidase" evidence="1">
    <location>
        <begin position="174"/>
        <end position="269"/>
    </location>
</feature>
<organism evidence="2 3">
    <name type="scientific">Candidatus Cryptobacteroides excrementavium</name>
    <dbReference type="NCBI Taxonomy" id="2840759"/>
    <lineage>
        <taxon>Bacteria</taxon>
        <taxon>Pseudomonadati</taxon>
        <taxon>Bacteroidota</taxon>
        <taxon>Bacteroidia</taxon>
        <taxon>Bacteroidales</taxon>
        <taxon>Candidatus Cryptobacteroides</taxon>
    </lineage>
</organism>
<dbReference type="InterPro" id="IPR002725">
    <property type="entry name" value="YgjP-like_metallopeptidase"/>
</dbReference>
<dbReference type="CDD" id="cd07344">
    <property type="entry name" value="M48_yhfN_like"/>
    <property type="match status" value="1"/>
</dbReference>
<dbReference type="EMBL" id="JADILX010000124">
    <property type="protein sequence ID" value="MBO8486395.1"/>
    <property type="molecule type" value="Genomic_DNA"/>
</dbReference>
<proteinExistence type="predicted"/>
<dbReference type="Proteomes" id="UP000823750">
    <property type="component" value="Unassembled WGS sequence"/>
</dbReference>
<protein>
    <submittedName>
        <fullName evidence="2">M48 family metallopeptidase</fullName>
    </submittedName>
</protein>
<evidence type="ECO:0000313" key="3">
    <source>
        <dbReference type="Proteomes" id="UP000823750"/>
    </source>
</evidence>
<reference evidence="2" key="1">
    <citation type="submission" date="2020-10" db="EMBL/GenBank/DDBJ databases">
        <authorList>
            <person name="Gilroy R."/>
        </authorList>
    </citation>
    <scope>NUCLEOTIDE SEQUENCE</scope>
    <source>
        <strain evidence="2">B2-16538</strain>
    </source>
</reference>
<name>A0A9D9NS03_9BACT</name>
<gene>
    <name evidence="2" type="ORF">IAB78_08235</name>
</gene>
<dbReference type="PANTHER" id="PTHR30399">
    <property type="entry name" value="UNCHARACTERIZED PROTEIN YGJP"/>
    <property type="match status" value="1"/>
</dbReference>
<sequence>MTGEKRFQDPLAGEVIFRKSRRCRRISIRVHPVRGICVSVPWFLRYDDGMRFYMQKREWVCMVAERQRERLKAAEAGGQAISMLSSGSRVRTLLSEIVFSRMAGAAGEACLDTPEPGRADAGGTGIIVRPLILEDVRQTGRLYLSPDKPLSRKTVCYPDTLPEEGSAALSSLLSDVLVKILRDEAKSLLPVRLSYLAGRYGMKYKAVSIKHNISNWGSCSALGNINLNLNLVRLPEPVCDYVLLHELAHLKYRDHGVGFHGFLEEMCADNMLRLSSLGDPYADEVMASVRKSRSARPYSHVLEREVKKYRLL</sequence>
<reference evidence="2" key="2">
    <citation type="journal article" date="2021" name="PeerJ">
        <title>Extensive microbial diversity within the chicken gut microbiome revealed by metagenomics and culture.</title>
        <authorList>
            <person name="Gilroy R."/>
            <person name="Ravi A."/>
            <person name="Getino M."/>
            <person name="Pursley I."/>
            <person name="Horton D.L."/>
            <person name="Alikhan N.F."/>
            <person name="Baker D."/>
            <person name="Gharbi K."/>
            <person name="Hall N."/>
            <person name="Watson M."/>
            <person name="Adriaenssens E.M."/>
            <person name="Foster-Nyarko E."/>
            <person name="Jarju S."/>
            <person name="Secka A."/>
            <person name="Antonio M."/>
            <person name="Oren A."/>
            <person name="Chaudhuri R.R."/>
            <person name="La Ragione R."/>
            <person name="Hildebrand F."/>
            <person name="Pallen M.J."/>
        </authorList>
    </citation>
    <scope>NUCLEOTIDE SEQUENCE</scope>
    <source>
        <strain evidence="2">B2-16538</strain>
    </source>
</reference>
<comment type="caution">
    <text evidence="2">The sequence shown here is derived from an EMBL/GenBank/DDBJ whole genome shotgun (WGS) entry which is preliminary data.</text>
</comment>
<evidence type="ECO:0000313" key="2">
    <source>
        <dbReference type="EMBL" id="MBO8486395.1"/>
    </source>
</evidence>
<dbReference type="PANTHER" id="PTHR30399:SF1">
    <property type="entry name" value="UTP PYROPHOSPHATASE"/>
    <property type="match status" value="1"/>
</dbReference>
<dbReference type="Gene3D" id="3.30.2010.10">
    <property type="entry name" value="Metalloproteases ('zincins'), catalytic domain"/>
    <property type="match status" value="1"/>
</dbReference>